<gene>
    <name evidence="1" type="ORF">LCGC14_1300130</name>
</gene>
<evidence type="ECO:0000313" key="1">
    <source>
        <dbReference type="EMBL" id="KKM84344.1"/>
    </source>
</evidence>
<dbReference type="AlphaFoldDB" id="A0A0F9KQA3"/>
<organism evidence="1">
    <name type="scientific">marine sediment metagenome</name>
    <dbReference type="NCBI Taxonomy" id="412755"/>
    <lineage>
        <taxon>unclassified sequences</taxon>
        <taxon>metagenomes</taxon>
        <taxon>ecological metagenomes</taxon>
    </lineage>
</organism>
<accession>A0A0F9KQA3</accession>
<reference evidence="1" key="1">
    <citation type="journal article" date="2015" name="Nature">
        <title>Complex archaea that bridge the gap between prokaryotes and eukaryotes.</title>
        <authorList>
            <person name="Spang A."/>
            <person name="Saw J.H."/>
            <person name="Jorgensen S.L."/>
            <person name="Zaremba-Niedzwiedzka K."/>
            <person name="Martijn J."/>
            <person name="Lind A.E."/>
            <person name="van Eijk R."/>
            <person name="Schleper C."/>
            <person name="Guy L."/>
            <person name="Ettema T.J."/>
        </authorList>
    </citation>
    <scope>NUCLEOTIDE SEQUENCE</scope>
</reference>
<proteinExistence type="predicted"/>
<dbReference type="InterPro" id="IPR058240">
    <property type="entry name" value="rSAM_sf"/>
</dbReference>
<sequence>MIRVFPRKTKATPDDGWINKVPDIPRSWVEVDEEIHISCTFTWDIPTAEGLVKKWEGRGYDVKLGGPAFDDSGGDFVPGRYLKPGYVITSRGCDHECWFCLTHKREGGIRELPITDGWIVQDNNLLQCSEKHIRDVFAMLARQPEKAQFTGGLEAAILKDWHVHELAKLKPKSIYLAYDIPDDYELLCVAAKRFRDAGLLSSHNVGCYVLIGYPKDTFSAAEHRLNQVLALGLTPFAMLWTDPVHENWGKFQKKWVRPAIIYGKKVKAGSERV</sequence>
<name>A0A0F9KQA3_9ZZZZ</name>
<dbReference type="SUPFAM" id="SSF102114">
    <property type="entry name" value="Radical SAM enzymes"/>
    <property type="match status" value="1"/>
</dbReference>
<evidence type="ECO:0008006" key="2">
    <source>
        <dbReference type="Google" id="ProtNLM"/>
    </source>
</evidence>
<dbReference type="EMBL" id="LAZR01007581">
    <property type="protein sequence ID" value="KKM84344.1"/>
    <property type="molecule type" value="Genomic_DNA"/>
</dbReference>
<protein>
    <recommendedName>
        <fullName evidence="2">Elp3/MiaA/NifB-like radical SAM core domain-containing protein</fullName>
    </recommendedName>
</protein>
<comment type="caution">
    <text evidence="1">The sequence shown here is derived from an EMBL/GenBank/DDBJ whole genome shotgun (WGS) entry which is preliminary data.</text>
</comment>